<dbReference type="OrthoDB" id="7699631at2759"/>
<dbReference type="AlphaFoldDB" id="A0A164DQT5"/>
<accession>A0A164DQT5</accession>
<feature type="non-terminal residue" evidence="1">
    <location>
        <position position="1"/>
    </location>
</feature>
<name>A0A164DQT5_9CRUS</name>
<keyword evidence="2" id="KW-1185">Reference proteome</keyword>
<feature type="non-terminal residue" evidence="1">
    <location>
        <position position="231"/>
    </location>
</feature>
<protein>
    <submittedName>
        <fullName evidence="1">Uncharacterized protein</fullName>
    </submittedName>
</protein>
<evidence type="ECO:0000313" key="2">
    <source>
        <dbReference type="Proteomes" id="UP000076858"/>
    </source>
</evidence>
<dbReference type="Proteomes" id="UP000076858">
    <property type="component" value="Unassembled WGS sequence"/>
</dbReference>
<organism evidence="1 2">
    <name type="scientific">Daphnia magna</name>
    <dbReference type="NCBI Taxonomy" id="35525"/>
    <lineage>
        <taxon>Eukaryota</taxon>
        <taxon>Metazoa</taxon>
        <taxon>Ecdysozoa</taxon>
        <taxon>Arthropoda</taxon>
        <taxon>Crustacea</taxon>
        <taxon>Branchiopoda</taxon>
        <taxon>Diplostraca</taxon>
        <taxon>Cladocera</taxon>
        <taxon>Anomopoda</taxon>
        <taxon>Daphniidae</taxon>
        <taxon>Daphnia</taxon>
    </lineage>
</organism>
<reference evidence="1 2" key="1">
    <citation type="submission" date="2016-03" db="EMBL/GenBank/DDBJ databases">
        <title>EvidentialGene: Evidence-directed Construction of Genes on Genomes.</title>
        <authorList>
            <person name="Gilbert D.G."/>
            <person name="Choi J.-H."/>
            <person name="Mockaitis K."/>
            <person name="Colbourne J."/>
            <person name="Pfrender M."/>
        </authorList>
    </citation>
    <scope>NUCLEOTIDE SEQUENCE [LARGE SCALE GENOMIC DNA]</scope>
    <source>
        <strain evidence="1 2">Xinb3</strain>
        <tissue evidence="1">Complete organism</tissue>
    </source>
</reference>
<evidence type="ECO:0000313" key="1">
    <source>
        <dbReference type="EMBL" id="KZR96027.1"/>
    </source>
</evidence>
<comment type="caution">
    <text evidence="1">The sequence shown here is derived from an EMBL/GenBank/DDBJ whole genome shotgun (WGS) entry which is preliminary data.</text>
</comment>
<proteinExistence type="predicted"/>
<sequence length="231" mass="25863">IKIASKNIAYPKKSKKQILLRKRLAFFVSTTSFSTSLCENIDFHGYTSGLDPRHTLPCRKRLTRDIIELAKKRQIADQKANSISSLEAYGYSRYMVEEGAFVILLRYHSSLYLCRGCNLESRVPIIVTDNGSNMVKAFKQVRANHVEDVIESVVANTISTEINAEADAVHEDNLFSDSSDIEVDGEVDVSFNEDADIERPAQEDIPTYSISQVDTVEDATTLDISETTSEI</sequence>
<dbReference type="EMBL" id="LRGB01026375">
    <property type="protein sequence ID" value="KZR96027.1"/>
    <property type="molecule type" value="Genomic_DNA"/>
</dbReference>
<gene>
    <name evidence="1" type="ORF">APZ42_009868</name>
</gene>